<proteinExistence type="predicted"/>
<dbReference type="InterPro" id="IPR037185">
    <property type="entry name" value="EmrE-like"/>
</dbReference>
<dbReference type="AlphaFoldDB" id="A0A8K1C3U3"/>
<protein>
    <submittedName>
        <fullName evidence="2">Uncharacterized protein</fullName>
    </submittedName>
</protein>
<feature type="transmembrane region" description="Helical" evidence="1">
    <location>
        <begin position="107"/>
        <end position="128"/>
    </location>
</feature>
<feature type="transmembrane region" description="Helical" evidence="1">
    <location>
        <begin position="83"/>
        <end position="101"/>
    </location>
</feature>
<feature type="transmembrane region" description="Helical" evidence="1">
    <location>
        <begin position="42"/>
        <end position="62"/>
    </location>
</feature>
<feature type="transmembrane region" description="Helical" evidence="1">
    <location>
        <begin position="173"/>
        <end position="195"/>
    </location>
</feature>
<evidence type="ECO:0000313" key="3">
    <source>
        <dbReference type="Proteomes" id="UP000794436"/>
    </source>
</evidence>
<organism evidence="2 3">
    <name type="scientific">Pythium oligandrum</name>
    <name type="common">Mycoparasitic fungus</name>
    <dbReference type="NCBI Taxonomy" id="41045"/>
    <lineage>
        <taxon>Eukaryota</taxon>
        <taxon>Sar</taxon>
        <taxon>Stramenopiles</taxon>
        <taxon>Oomycota</taxon>
        <taxon>Peronosporomycetes</taxon>
        <taxon>Pythiales</taxon>
        <taxon>Pythiaceae</taxon>
        <taxon>Pythium</taxon>
    </lineage>
</organism>
<evidence type="ECO:0000313" key="2">
    <source>
        <dbReference type="EMBL" id="TMW55632.1"/>
    </source>
</evidence>
<dbReference type="PANTHER" id="PTHR13146:SF3">
    <property type="entry name" value="EAMA DOMAIN-CONTAINING PROTEIN"/>
    <property type="match status" value="1"/>
</dbReference>
<evidence type="ECO:0000256" key="1">
    <source>
        <dbReference type="SAM" id="Phobius"/>
    </source>
</evidence>
<feature type="transmembrane region" description="Helical" evidence="1">
    <location>
        <begin position="140"/>
        <end position="161"/>
    </location>
</feature>
<keyword evidence="1" id="KW-0472">Membrane</keyword>
<gene>
    <name evidence="2" type="ORF">Poli38472_010514</name>
</gene>
<keyword evidence="3" id="KW-1185">Reference proteome</keyword>
<dbReference type="Pfam" id="PF16913">
    <property type="entry name" value="PUNUT"/>
    <property type="match status" value="1"/>
</dbReference>
<dbReference type="EMBL" id="SPLM01000147">
    <property type="protein sequence ID" value="TMW55632.1"/>
    <property type="molecule type" value="Genomic_DNA"/>
</dbReference>
<dbReference type="OrthoDB" id="300580at2759"/>
<sequence length="434" mass="49005">MTDRVCLILDDVDSTGKILYGVDSVGIDGEMKKFEKPIFQTWLMFFAMVFALPIQWGYHWYVERQWRESSRNGLKYHYRIPRKMYFLLALPAAFDLLATFLANLGLLYVTVSVFQLMKCTVIIFVAVLKVVILKDRLRGYMWIGIGLNTLAALLVGATSFADQDDQSNNNQNAHPGFGILMIILSCAVQAFQYVYEEKLMDEGDSAPPLVVVGMEGVWGLVLTTFVVYPIAYLVPGNDLGSNERFDDAFEMLLNSQLAQIIVGVYLLVILGYNVFAVSVTYLLNSIWHAILDNFRPITVWGTDLLLFYVFTKGAFGEAWTIWSWLQLAGMVLLLAGTAVYNGTLKIPGFAYLEPIEESLTPIRTTLDLASTSLSHSPLITRNAMKAAEIARRTPNPKDRDRVRREFMTEYQPIVDHEARRRIDPAGHSYGSLDN</sequence>
<dbReference type="SUPFAM" id="SSF103481">
    <property type="entry name" value="Multidrug resistance efflux transporter EmrE"/>
    <property type="match status" value="1"/>
</dbReference>
<dbReference type="Proteomes" id="UP000794436">
    <property type="component" value="Unassembled WGS sequence"/>
</dbReference>
<comment type="caution">
    <text evidence="2">The sequence shown here is derived from an EMBL/GenBank/DDBJ whole genome shotgun (WGS) entry which is preliminary data.</text>
</comment>
<reference evidence="2" key="1">
    <citation type="submission" date="2019-03" db="EMBL/GenBank/DDBJ databases">
        <title>Long read genome sequence of the mycoparasitic Pythium oligandrum ATCC 38472 isolated from sugarbeet rhizosphere.</title>
        <authorList>
            <person name="Gaulin E."/>
        </authorList>
    </citation>
    <scope>NUCLEOTIDE SEQUENCE</scope>
    <source>
        <strain evidence="2">ATCC 38472_TT</strain>
    </source>
</reference>
<feature type="transmembrane region" description="Helical" evidence="1">
    <location>
        <begin position="216"/>
        <end position="234"/>
    </location>
</feature>
<dbReference type="PANTHER" id="PTHR13146">
    <property type="match status" value="1"/>
</dbReference>
<dbReference type="GO" id="GO:0016020">
    <property type="term" value="C:membrane"/>
    <property type="evidence" value="ECO:0007669"/>
    <property type="project" value="TreeGrafter"/>
</dbReference>
<accession>A0A8K1C3U3</accession>
<keyword evidence="1" id="KW-0812">Transmembrane</keyword>
<feature type="transmembrane region" description="Helical" evidence="1">
    <location>
        <begin position="296"/>
        <end position="315"/>
    </location>
</feature>
<name>A0A8K1C3U3_PYTOL</name>
<feature type="transmembrane region" description="Helical" evidence="1">
    <location>
        <begin position="260"/>
        <end position="284"/>
    </location>
</feature>
<keyword evidence="1" id="KW-1133">Transmembrane helix</keyword>